<feature type="region of interest" description="Disordered" evidence="2">
    <location>
        <begin position="341"/>
        <end position="361"/>
    </location>
</feature>
<keyword evidence="1" id="KW-0175">Coiled coil</keyword>
<evidence type="ECO:0000256" key="1">
    <source>
        <dbReference type="SAM" id="Coils"/>
    </source>
</evidence>
<organism evidence="3 4">
    <name type="scientific">Durusdinium trenchii</name>
    <dbReference type="NCBI Taxonomy" id="1381693"/>
    <lineage>
        <taxon>Eukaryota</taxon>
        <taxon>Sar</taxon>
        <taxon>Alveolata</taxon>
        <taxon>Dinophyceae</taxon>
        <taxon>Suessiales</taxon>
        <taxon>Symbiodiniaceae</taxon>
        <taxon>Durusdinium</taxon>
    </lineage>
</organism>
<name>A0ABP0H5C3_9DINO</name>
<comment type="caution">
    <text evidence="3">The sequence shown here is derived from an EMBL/GenBank/DDBJ whole genome shotgun (WGS) entry which is preliminary data.</text>
</comment>
<evidence type="ECO:0000313" key="3">
    <source>
        <dbReference type="EMBL" id="CAK8985423.1"/>
    </source>
</evidence>
<feature type="region of interest" description="Disordered" evidence="2">
    <location>
        <begin position="238"/>
        <end position="282"/>
    </location>
</feature>
<proteinExistence type="predicted"/>
<sequence length="498" mass="56660">MKINSVVASTFEIVKREVFSLPKLAYLPGILIREPLLVFLLLPANIGLDFARAEVVGHLNARIEQLRRNIQDVASRRSEMEQHDTNAVEALMRVGATHIAETQWRRVTVQLQEMSLRFQVLHLFRSFIDHLYKLDIVVPGIEAAMAYLLQFEAITAADIWVFTRVVEDAMTFVLVKSREQTTLAKGMEDNELLSEVVTVKENLPLVPMVPSETNDEAVLEVKDHDIFVSQIVERAPQATAENTEATAATEPHAAQNAAAAEPHAAQNAAAAEPHAAQSAAAAEPHAAQSTVFLYVKKFVVMQLTVEEELAPSMLGPVAAVGLSHGEMANVQTPEFDMIETNDEAKSSESSTETHEEKQKRLRKLKELMESPEETNFDPKTKEFIETEDMSESRRLRFKELMAVSTTRDFSDRQIRQWIWYMNKYMILMSELNYKFKNREVEEVKKSQAQKYLDGDLKDRQSQTPTHYDRTASPARYVQLPWNQHGAWLYSDDFYPHRD</sequence>
<dbReference type="GO" id="GO:0016301">
    <property type="term" value="F:kinase activity"/>
    <property type="evidence" value="ECO:0007669"/>
    <property type="project" value="UniProtKB-KW"/>
</dbReference>
<evidence type="ECO:0000313" key="4">
    <source>
        <dbReference type="Proteomes" id="UP001642464"/>
    </source>
</evidence>
<evidence type="ECO:0000256" key="2">
    <source>
        <dbReference type="SAM" id="MobiDB-lite"/>
    </source>
</evidence>
<dbReference type="EMBL" id="CAXAMM010000004">
    <property type="protein sequence ID" value="CAK8985423.1"/>
    <property type="molecule type" value="Genomic_DNA"/>
</dbReference>
<keyword evidence="3" id="KW-0808">Transferase</keyword>
<dbReference type="Proteomes" id="UP001642464">
    <property type="component" value="Unassembled WGS sequence"/>
</dbReference>
<keyword evidence="3" id="KW-0418">Kinase</keyword>
<keyword evidence="4" id="KW-1185">Reference proteome</keyword>
<protein>
    <submittedName>
        <fullName evidence="3">Protein-serine/threonine kinase</fullName>
    </submittedName>
</protein>
<feature type="compositionally biased region" description="Basic and acidic residues" evidence="2">
    <location>
        <begin position="342"/>
        <end position="361"/>
    </location>
</feature>
<accession>A0ABP0H5C3</accession>
<gene>
    <name evidence="3" type="ORF">SCF082_LOCUS147</name>
</gene>
<reference evidence="3 4" key="1">
    <citation type="submission" date="2024-02" db="EMBL/GenBank/DDBJ databases">
        <authorList>
            <person name="Chen Y."/>
            <person name="Shah S."/>
            <person name="Dougan E. K."/>
            <person name="Thang M."/>
            <person name="Chan C."/>
        </authorList>
    </citation>
    <scope>NUCLEOTIDE SEQUENCE [LARGE SCALE GENOMIC DNA]</scope>
</reference>
<feature type="coiled-coil region" evidence="1">
    <location>
        <begin position="56"/>
        <end position="83"/>
    </location>
</feature>